<dbReference type="InterPro" id="IPR017737">
    <property type="entry name" value="TssE1-like"/>
</dbReference>
<evidence type="ECO:0000313" key="2">
    <source>
        <dbReference type="EMBL" id="QWT49517.1"/>
    </source>
</evidence>
<gene>
    <name evidence="2" type="primary">tssE</name>
    <name evidence="2" type="ORF">Azoinq_02580</name>
</gene>
<dbReference type="InterPro" id="IPR053176">
    <property type="entry name" value="T6SS_TssE1-like"/>
</dbReference>
<dbReference type="AlphaFoldDB" id="A0A975XV64"/>
<dbReference type="Pfam" id="PF04965">
    <property type="entry name" value="GPW_gp25"/>
    <property type="match status" value="1"/>
</dbReference>
<dbReference type="Proteomes" id="UP000683428">
    <property type="component" value="Chromosome"/>
</dbReference>
<proteinExistence type="predicted"/>
<dbReference type="PANTHER" id="PTHR38595">
    <property type="entry name" value="CYTOPLASMIC PROTEIN-RELATED"/>
    <property type="match status" value="1"/>
</dbReference>
<dbReference type="EMBL" id="CP064782">
    <property type="protein sequence ID" value="QWT49517.1"/>
    <property type="molecule type" value="Genomic_DNA"/>
</dbReference>
<dbReference type="RefSeq" id="WP_216126788.1">
    <property type="nucleotide sequence ID" value="NZ_CP064782.1"/>
</dbReference>
<evidence type="ECO:0000259" key="1">
    <source>
        <dbReference type="Pfam" id="PF04965"/>
    </source>
</evidence>
<dbReference type="PANTHER" id="PTHR38595:SF1">
    <property type="entry name" value="TYPE VI SECRETION SYSTEM COMPONENT TSSE1"/>
    <property type="match status" value="1"/>
</dbReference>
<feature type="domain" description="IraD/Gp25-like" evidence="1">
    <location>
        <begin position="39"/>
        <end position="135"/>
    </location>
</feature>
<keyword evidence="3" id="KW-1185">Reference proteome</keyword>
<sequence>MRLDKQQQAIQPSFLDRLLDDSPKDSEERADSFYLDLRRYRQIVARDLEALLNTRRSDPDEKVMDYDEASRTMLAYGVMDLNSLCLQDPDDRSRLQEDLLRSIERFEPRLKRVRVSLDLANGNERSLRFRVAAVLAPYPNRPTVTFDATLQLASNAYRVQDKD</sequence>
<accession>A0A975XV64</accession>
<evidence type="ECO:0000313" key="3">
    <source>
        <dbReference type="Proteomes" id="UP000683428"/>
    </source>
</evidence>
<organism evidence="2 3">
    <name type="scientific">Azospira inquinata</name>
    <dbReference type="NCBI Taxonomy" id="2785627"/>
    <lineage>
        <taxon>Bacteria</taxon>
        <taxon>Pseudomonadati</taxon>
        <taxon>Pseudomonadota</taxon>
        <taxon>Betaproteobacteria</taxon>
        <taxon>Rhodocyclales</taxon>
        <taxon>Rhodocyclaceae</taxon>
        <taxon>Azospira</taxon>
    </lineage>
</organism>
<protein>
    <submittedName>
        <fullName evidence="2">Type VI secretion system baseplate subunit TssE</fullName>
    </submittedName>
</protein>
<reference evidence="2" key="1">
    <citation type="submission" date="2020-11" db="EMBL/GenBank/DDBJ databases">
        <title>Azospira inquinata sp. nov.</title>
        <authorList>
            <person name="Moe W.M."/>
            <person name="Mikes M.C."/>
        </authorList>
    </citation>
    <scope>NUCLEOTIDE SEQUENCE</scope>
    <source>
        <strain evidence="2">Azo-3</strain>
    </source>
</reference>
<dbReference type="InterPro" id="IPR007048">
    <property type="entry name" value="IraD/Gp25-like"/>
</dbReference>
<dbReference type="NCBIfam" id="TIGR03357">
    <property type="entry name" value="VI_zyme"/>
    <property type="match status" value="1"/>
</dbReference>
<name>A0A975XV64_9RHOO</name>
<dbReference type="KEGG" id="aiq:Azoinq_02580"/>